<evidence type="ECO:0000313" key="3">
    <source>
        <dbReference type="Proteomes" id="UP000515159"/>
    </source>
</evidence>
<organism evidence="3 4">
    <name type="scientific">Geotrypetes seraphini</name>
    <name type="common">Gaboon caecilian</name>
    <name type="synonym">Caecilia seraphini</name>
    <dbReference type="NCBI Taxonomy" id="260995"/>
    <lineage>
        <taxon>Eukaryota</taxon>
        <taxon>Metazoa</taxon>
        <taxon>Chordata</taxon>
        <taxon>Craniata</taxon>
        <taxon>Vertebrata</taxon>
        <taxon>Euteleostomi</taxon>
        <taxon>Amphibia</taxon>
        <taxon>Gymnophiona</taxon>
        <taxon>Geotrypetes</taxon>
    </lineage>
</organism>
<dbReference type="OrthoDB" id="8735401at2759"/>
<dbReference type="InParanoid" id="A0A6P8SAB9"/>
<proteinExistence type="predicted"/>
<sequence length="310" mass="34018">MQPRGTKRKLFVGEDVLASSETDDHFHLRQSLLDLSVDKFNQGRRRLVKRCLRRHVLVKNTLRMIQEDIQRTSNPSPTSDLLLVDDSLPVAISPAQATGLALENQSTTSTDDLDNILFSPEEDFSLSTAISSIIKELDVVLDGVSSPNTPAASSHQNENRDTELAFDDCNSQKSLPDSSDSLGCLPEQEPSLQAGFSQNAIEDPTSIVESEVIDLINQFFIDVNDSQGLSSDTENKEPQQEAVVAQQTLEKEMPTTPFLGSFEFLSSNYLGDLSVDDLFLDIDTSVFERESSMPGTATSSWPLSCTADGP</sequence>
<dbReference type="PROSITE" id="PS51053">
    <property type="entry name" value="SERTA"/>
    <property type="match status" value="1"/>
</dbReference>
<dbReference type="Proteomes" id="UP000515159">
    <property type="component" value="Chromosome 8"/>
</dbReference>
<dbReference type="KEGG" id="gsh:117366187"/>
<dbReference type="GO" id="GO:0005634">
    <property type="term" value="C:nucleus"/>
    <property type="evidence" value="ECO:0007669"/>
    <property type="project" value="TreeGrafter"/>
</dbReference>
<dbReference type="GeneID" id="117366187"/>
<dbReference type="AlphaFoldDB" id="A0A6P8SAB9"/>
<feature type="region of interest" description="Disordered" evidence="1">
    <location>
        <begin position="291"/>
        <end position="310"/>
    </location>
</feature>
<reference evidence="4" key="1">
    <citation type="submission" date="2025-08" db="UniProtKB">
        <authorList>
            <consortium name="RefSeq"/>
        </authorList>
    </citation>
    <scope>IDENTIFICATION</scope>
</reference>
<gene>
    <name evidence="4" type="primary">SERTAD3</name>
</gene>
<feature type="domain" description="SERTA" evidence="2">
    <location>
        <begin position="25"/>
        <end position="73"/>
    </location>
</feature>
<feature type="compositionally biased region" description="Polar residues" evidence="1">
    <location>
        <begin position="169"/>
        <end position="181"/>
    </location>
</feature>
<name>A0A6P8SAB9_GEOSA</name>
<dbReference type="PANTHER" id="PTHR16277:SF15">
    <property type="entry name" value="SERTA DOMAIN-CONTAINING PROTEIN"/>
    <property type="match status" value="1"/>
</dbReference>
<dbReference type="RefSeq" id="XP_033813266.1">
    <property type="nucleotide sequence ID" value="XM_033957375.1"/>
</dbReference>
<dbReference type="Pfam" id="PF06031">
    <property type="entry name" value="SERTA"/>
    <property type="match status" value="1"/>
</dbReference>
<dbReference type="PANTHER" id="PTHR16277">
    <property type="entry name" value="CELL DIVISION CYCLE ASSOCIATED PROTEIN 4/SERTA DOMAIN-CONTAINING PROTEIN 2"/>
    <property type="match status" value="1"/>
</dbReference>
<feature type="region of interest" description="Disordered" evidence="1">
    <location>
        <begin position="168"/>
        <end position="189"/>
    </location>
</feature>
<evidence type="ECO:0000259" key="2">
    <source>
        <dbReference type="PROSITE" id="PS51053"/>
    </source>
</evidence>
<feature type="compositionally biased region" description="Polar residues" evidence="1">
    <location>
        <begin position="293"/>
        <end position="303"/>
    </location>
</feature>
<evidence type="ECO:0000256" key="1">
    <source>
        <dbReference type="SAM" id="MobiDB-lite"/>
    </source>
</evidence>
<keyword evidence="3" id="KW-1185">Reference proteome</keyword>
<dbReference type="CTD" id="29946"/>
<protein>
    <submittedName>
        <fullName evidence="4">SERTA domain-containing protein 3</fullName>
    </submittedName>
</protein>
<accession>A0A6P8SAB9</accession>
<dbReference type="InterPro" id="IPR009263">
    <property type="entry name" value="SERTA_dom"/>
</dbReference>
<dbReference type="InterPro" id="IPR052262">
    <property type="entry name" value="E2F-SERTA_domain_protein"/>
</dbReference>
<evidence type="ECO:0000313" key="4">
    <source>
        <dbReference type="RefSeq" id="XP_033813266.1"/>
    </source>
</evidence>